<feature type="domain" description="HTH rpiR-type" evidence="4">
    <location>
        <begin position="1"/>
        <end position="73"/>
    </location>
</feature>
<evidence type="ECO:0000256" key="2">
    <source>
        <dbReference type="ARBA" id="ARBA00023125"/>
    </source>
</evidence>
<dbReference type="GO" id="GO:0003700">
    <property type="term" value="F:DNA-binding transcription factor activity"/>
    <property type="evidence" value="ECO:0007669"/>
    <property type="project" value="InterPro"/>
</dbReference>
<keyword evidence="6" id="KW-1185">Reference proteome</keyword>
<accession>A0A1G7RIJ9</accession>
<dbReference type="GO" id="GO:0097367">
    <property type="term" value="F:carbohydrate derivative binding"/>
    <property type="evidence" value="ECO:0007669"/>
    <property type="project" value="InterPro"/>
</dbReference>
<proteinExistence type="predicted"/>
<protein>
    <submittedName>
        <fullName evidence="5">DNA-binding transcriptional regulator, MurR/RpiR family, contains HTH and SIS domains</fullName>
    </submittedName>
</protein>
<dbReference type="CDD" id="cd05013">
    <property type="entry name" value="SIS_RpiR"/>
    <property type="match status" value="1"/>
</dbReference>
<evidence type="ECO:0000256" key="1">
    <source>
        <dbReference type="ARBA" id="ARBA00023015"/>
    </source>
</evidence>
<dbReference type="InterPro" id="IPR047640">
    <property type="entry name" value="RpiR-like"/>
</dbReference>
<dbReference type="InterPro" id="IPR000281">
    <property type="entry name" value="HTH_RpiR"/>
</dbReference>
<dbReference type="Gene3D" id="3.40.50.10490">
    <property type="entry name" value="Glucose-6-phosphate isomerase like protein, domain 1"/>
    <property type="match status" value="1"/>
</dbReference>
<dbReference type="Proteomes" id="UP000198972">
    <property type="component" value="Unassembled WGS sequence"/>
</dbReference>
<dbReference type="SUPFAM" id="SSF46689">
    <property type="entry name" value="Homeodomain-like"/>
    <property type="match status" value="1"/>
</dbReference>
<name>A0A1G7RIJ9_9BACL</name>
<dbReference type="EMBL" id="FNBG01000026">
    <property type="protein sequence ID" value="SDG10636.1"/>
    <property type="molecule type" value="Genomic_DNA"/>
</dbReference>
<dbReference type="OrthoDB" id="370421at2"/>
<dbReference type="InterPro" id="IPR009057">
    <property type="entry name" value="Homeodomain-like_sf"/>
</dbReference>
<dbReference type="InterPro" id="IPR046348">
    <property type="entry name" value="SIS_dom_sf"/>
</dbReference>
<dbReference type="Pfam" id="PF01418">
    <property type="entry name" value="HTH_6"/>
    <property type="match status" value="1"/>
</dbReference>
<evidence type="ECO:0000313" key="5">
    <source>
        <dbReference type="EMBL" id="SDG10636.1"/>
    </source>
</evidence>
<sequence>MKLDWNTDTLSPAQYKIADYIQKNLHTVLFSTEQEIGDALGLSIASVSRFWRSVGFKNIKDFKAHVREQLEVAPVTPAGKMKSIMDKGDADALPGQLLDVSIRNLEETVQHYSPEAIEASVSALLSANTVYLYGPGPSAGLVELMHYRLRRFGLSIRRLDRGGSELFEDLLHIYKGDLVVIFGFVRLLPEAKVIVQHAKEQGYHTLLITDRLISDFSDQTDTTLFASRGETWEFHSMIAPTFLIENLIIAVGKRNQEAHLHKLDELNKLRKKYGSELPR</sequence>
<keyword evidence="2 5" id="KW-0238">DNA-binding</keyword>
<dbReference type="PANTHER" id="PTHR30514">
    <property type="entry name" value="GLUCOKINASE"/>
    <property type="match status" value="1"/>
</dbReference>
<reference evidence="5 6" key="1">
    <citation type="submission" date="2016-10" db="EMBL/GenBank/DDBJ databases">
        <authorList>
            <person name="de Groot N.N."/>
        </authorList>
    </citation>
    <scope>NUCLEOTIDE SEQUENCE [LARGE SCALE GENOMIC DNA]</scope>
    <source>
        <strain evidence="5 6">DSM 28129</strain>
    </source>
</reference>
<dbReference type="SUPFAM" id="SSF53697">
    <property type="entry name" value="SIS domain"/>
    <property type="match status" value="1"/>
</dbReference>
<dbReference type="PROSITE" id="PS51071">
    <property type="entry name" value="HTH_RPIR"/>
    <property type="match status" value="1"/>
</dbReference>
<dbReference type="InterPro" id="IPR035472">
    <property type="entry name" value="RpiR-like_SIS"/>
</dbReference>
<dbReference type="GO" id="GO:1901135">
    <property type="term" value="P:carbohydrate derivative metabolic process"/>
    <property type="evidence" value="ECO:0007669"/>
    <property type="project" value="InterPro"/>
</dbReference>
<evidence type="ECO:0000256" key="3">
    <source>
        <dbReference type="ARBA" id="ARBA00023163"/>
    </source>
</evidence>
<dbReference type="InterPro" id="IPR036388">
    <property type="entry name" value="WH-like_DNA-bd_sf"/>
</dbReference>
<keyword evidence="1" id="KW-0805">Transcription regulation</keyword>
<gene>
    <name evidence="5" type="ORF">SAMN04488542_12623</name>
</gene>
<keyword evidence="3" id="KW-0804">Transcription</keyword>
<dbReference type="GO" id="GO:0003677">
    <property type="term" value="F:DNA binding"/>
    <property type="evidence" value="ECO:0007669"/>
    <property type="project" value="UniProtKB-KW"/>
</dbReference>
<evidence type="ECO:0000313" key="6">
    <source>
        <dbReference type="Proteomes" id="UP000198972"/>
    </source>
</evidence>
<dbReference type="Gene3D" id="1.10.10.10">
    <property type="entry name" value="Winged helix-like DNA-binding domain superfamily/Winged helix DNA-binding domain"/>
    <property type="match status" value="1"/>
</dbReference>
<dbReference type="PANTHER" id="PTHR30514:SF18">
    <property type="entry name" value="RPIR-FAMILY TRANSCRIPTIONAL REGULATOR"/>
    <property type="match status" value="1"/>
</dbReference>
<dbReference type="AlphaFoldDB" id="A0A1G7RIJ9"/>
<dbReference type="RefSeq" id="WP_091234261.1">
    <property type="nucleotide sequence ID" value="NZ_FNBG01000026.1"/>
</dbReference>
<dbReference type="InterPro" id="IPR001347">
    <property type="entry name" value="SIS_dom"/>
</dbReference>
<organism evidence="5 6">
    <name type="scientific">Fontibacillus panacisegetis</name>
    <dbReference type="NCBI Taxonomy" id="670482"/>
    <lineage>
        <taxon>Bacteria</taxon>
        <taxon>Bacillati</taxon>
        <taxon>Bacillota</taxon>
        <taxon>Bacilli</taxon>
        <taxon>Bacillales</taxon>
        <taxon>Paenibacillaceae</taxon>
        <taxon>Fontibacillus</taxon>
    </lineage>
</organism>
<dbReference type="STRING" id="670482.SAMN04488542_12623"/>
<dbReference type="Pfam" id="PF01380">
    <property type="entry name" value="SIS"/>
    <property type="match status" value="1"/>
</dbReference>
<evidence type="ECO:0000259" key="4">
    <source>
        <dbReference type="PROSITE" id="PS51071"/>
    </source>
</evidence>